<dbReference type="GO" id="GO:0016705">
    <property type="term" value="F:oxidoreductase activity, acting on paired donors, with incorporation or reduction of molecular oxygen"/>
    <property type="evidence" value="ECO:0007669"/>
    <property type="project" value="InterPro"/>
</dbReference>
<dbReference type="Gene3D" id="1.10.630.10">
    <property type="entry name" value="Cytochrome P450"/>
    <property type="match status" value="1"/>
</dbReference>
<dbReference type="Proteomes" id="UP000095283">
    <property type="component" value="Unplaced"/>
</dbReference>
<sequence>MNKNDRSRLIFTKWKPIKRIYKYVKKIDTLKNFYAFIYILFENLSLYFSVLVIDGVLDEVGILIKQLEYFSTNANVVDIFPLIKLCTLDVICGNYYYVLVVNKRSQNKFRVSKCKRNGFGKKQKNNENKRKRAICHDTVSSSLSYAIFCLGHNLEEQDKLFEEVRAVIVLKNKTVSHSNLVLFKQSVFKPDKRKVIFFATDNVIIHSRMEQKSLQSILNMLKLINRKCDFFHKYD</sequence>
<evidence type="ECO:0000256" key="1">
    <source>
        <dbReference type="ARBA" id="ARBA00023033"/>
    </source>
</evidence>
<feature type="transmembrane region" description="Helical" evidence="2">
    <location>
        <begin position="33"/>
        <end position="53"/>
    </location>
</feature>
<proteinExistence type="predicted"/>
<dbReference type="WBParaSite" id="Hba_09087">
    <property type="protein sequence ID" value="Hba_09087"/>
    <property type="gene ID" value="Hba_09087"/>
</dbReference>
<dbReference type="GO" id="GO:0005506">
    <property type="term" value="F:iron ion binding"/>
    <property type="evidence" value="ECO:0007669"/>
    <property type="project" value="InterPro"/>
</dbReference>
<reference evidence="4" key="1">
    <citation type="submission" date="2016-11" db="UniProtKB">
        <authorList>
            <consortium name="WormBaseParasite"/>
        </authorList>
    </citation>
    <scope>IDENTIFICATION</scope>
</reference>
<keyword evidence="3" id="KW-1185">Reference proteome</keyword>
<evidence type="ECO:0000313" key="3">
    <source>
        <dbReference type="Proteomes" id="UP000095283"/>
    </source>
</evidence>
<feature type="transmembrane region" description="Helical" evidence="2">
    <location>
        <begin position="79"/>
        <end position="100"/>
    </location>
</feature>
<evidence type="ECO:0000256" key="2">
    <source>
        <dbReference type="SAM" id="Phobius"/>
    </source>
</evidence>
<dbReference type="GO" id="GO:0020037">
    <property type="term" value="F:heme binding"/>
    <property type="evidence" value="ECO:0007669"/>
    <property type="project" value="InterPro"/>
</dbReference>
<evidence type="ECO:0000313" key="4">
    <source>
        <dbReference type="WBParaSite" id="Hba_09087"/>
    </source>
</evidence>
<dbReference type="SUPFAM" id="SSF48264">
    <property type="entry name" value="Cytochrome P450"/>
    <property type="match status" value="1"/>
</dbReference>
<dbReference type="GO" id="GO:0004497">
    <property type="term" value="F:monooxygenase activity"/>
    <property type="evidence" value="ECO:0007669"/>
    <property type="project" value="UniProtKB-KW"/>
</dbReference>
<keyword evidence="2" id="KW-0472">Membrane</keyword>
<keyword evidence="2" id="KW-0812">Transmembrane</keyword>
<name>A0A1I7WV99_HETBA</name>
<organism evidence="3 4">
    <name type="scientific">Heterorhabditis bacteriophora</name>
    <name type="common">Entomopathogenic nematode worm</name>
    <dbReference type="NCBI Taxonomy" id="37862"/>
    <lineage>
        <taxon>Eukaryota</taxon>
        <taxon>Metazoa</taxon>
        <taxon>Ecdysozoa</taxon>
        <taxon>Nematoda</taxon>
        <taxon>Chromadorea</taxon>
        <taxon>Rhabditida</taxon>
        <taxon>Rhabditina</taxon>
        <taxon>Rhabditomorpha</taxon>
        <taxon>Strongyloidea</taxon>
        <taxon>Heterorhabditidae</taxon>
        <taxon>Heterorhabditis</taxon>
    </lineage>
</organism>
<protein>
    <submittedName>
        <fullName evidence="4">TH1 domain-containing protein</fullName>
    </submittedName>
</protein>
<dbReference type="AlphaFoldDB" id="A0A1I7WV99"/>
<keyword evidence="2" id="KW-1133">Transmembrane helix</keyword>
<keyword evidence="1" id="KW-0560">Oxidoreductase</keyword>
<keyword evidence="1" id="KW-0503">Monooxygenase</keyword>
<accession>A0A1I7WV99</accession>
<dbReference type="InterPro" id="IPR036396">
    <property type="entry name" value="Cyt_P450_sf"/>
</dbReference>